<dbReference type="AlphaFoldDB" id="A0A9P1MVF6"/>
<dbReference type="InterPro" id="IPR029058">
    <property type="entry name" value="AB_hydrolase_fold"/>
</dbReference>
<reference evidence="3" key="1">
    <citation type="submission" date="2022-11" db="EMBL/GenBank/DDBJ databases">
        <authorList>
            <person name="Kikuchi T."/>
        </authorList>
    </citation>
    <scope>NUCLEOTIDE SEQUENCE</scope>
    <source>
        <strain evidence="3">PS1010</strain>
    </source>
</reference>
<sequence>MITFFCIFIFLHTVIGKPEFSENFARNDMYPLASAAYSDKPNECLKNKFKNATLKNQYIIPNCASIITDNCSGFTAVLHNKKAIVISFRGTQSSLQLLAETVSALFVDQSPWPMGGKVSLYFNNAFASIWENGMENDVKELTKKYPKYEVWITGHSLGGSLASLSASYIVGSKIVASKQVKVITFGEPRTGDSIYATMHDEMVPYNFRIVHNRDPITRLPKSEYYHTNFEVHYNSDMTEYEICGFLSSWECSRPRVNIFDHLEYFDKQVADWGKMGSAAAYSENPNICLQNQFKNATLKRQYRVEKCALLLNDSCFGFSAILHDKKAIVLSFRGTESLKQFFAEIVGMIKTDWKIGGKVSRYFACAFKKIWESGMENDVEDMIKMYPDFDIWITGHSLGGAISALASSFISGKKIIEKNRIKHINFGQPRVGDEDYVKIHNELVPYSFRITHRYDIVTKLPKIEYFHTNYEVYYKNGMQNGAEYKICEGDECSSIRTSYADHKTYFEKQISKWGIDGCIE</sequence>
<accession>A0A9P1MVF6</accession>
<protein>
    <recommendedName>
        <fullName evidence="2">Fungal lipase-type domain-containing protein</fullName>
    </recommendedName>
</protein>
<dbReference type="Proteomes" id="UP001152747">
    <property type="component" value="Unassembled WGS sequence"/>
</dbReference>
<dbReference type="PANTHER" id="PTHR45908">
    <property type="entry name" value="PROTEIN CBG11750-RELATED"/>
    <property type="match status" value="1"/>
</dbReference>
<evidence type="ECO:0000313" key="4">
    <source>
        <dbReference type="Proteomes" id="UP001152747"/>
    </source>
</evidence>
<dbReference type="GO" id="GO:0006629">
    <property type="term" value="P:lipid metabolic process"/>
    <property type="evidence" value="ECO:0007669"/>
    <property type="project" value="InterPro"/>
</dbReference>
<feature type="domain" description="Fungal lipase-type" evidence="2">
    <location>
        <begin position="329"/>
        <end position="463"/>
    </location>
</feature>
<dbReference type="EMBL" id="CANHGI010000001">
    <property type="protein sequence ID" value="CAI5438352.1"/>
    <property type="molecule type" value="Genomic_DNA"/>
</dbReference>
<gene>
    <name evidence="3" type="ORF">CAMP_LOCUS989</name>
</gene>
<feature type="signal peptide" evidence="1">
    <location>
        <begin position="1"/>
        <end position="16"/>
    </location>
</feature>
<comment type="caution">
    <text evidence="3">The sequence shown here is derived from an EMBL/GenBank/DDBJ whole genome shotgun (WGS) entry which is preliminary data.</text>
</comment>
<dbReference type="InterPro" id="IPR002921">
    <property type="entry name" value="Fungal_lipase-type"/>
</dbReference>
<dbReference type="OrthoDB" id="438440at2759"/>
<dbReference type="Pfam" id="PF01764">
    <property type="entry name" value="Lipase_3"/>
    <property type="match status" value="2"/>
</dbReference>
<keyword evidence="4" id="KW-1185">Reference proteome</keyword>
<proteinExistence type="predicted"/>
<organism evidence="3 4">
    <name type="scientific">Caenorhabditis angaria</name>
    <dbReference type="NCBI Taxonomy" id="860376"/>
    <lineage>
        <taxon>Eukaryota</taxon>
        <taxon>Metazoa</taxon>
        <taxon>Ecdysozoa</taxon>
        <taxon>Nematoda</taxon>
        <taxon>Chromadorea</taxon>
        <taxon>Rhabditida</taxon>
        <taxon>Rhabditina</taxon>
        <taxon>Rhabditomorpha</taxon>
        <taxon>Rhabditoidea</taxon>
        <taxon>Rhabditidae</taxon>
        <taxon>Peloderinae</taxon>
        <taxon>Caenorhabditis</taxon>
    </lineage>
</organism>
<feature type="chain" id="PRO_5040224133" description="Fungal lipase-type domain-containing protein" evidence="1">
    <location>
        <begin position="17"/>
        <end position="520"/>
    </location>
</feature>
<evidence type="ECO:0000256" key="1">
    <source>
        <dbReference type="SAM" id="SignalP"/>
    </source>
</evidence>
<dbReference type="CDD" id="cd00519">
    <property type="entry name" value="Lipase_3"/>
    <property type="match status" value="2"/>
</dbReference>
<dbReference type="SUPFAM" id="SSF53474">
    <property type="entry name" value="alpha/beta-Hydrolases"/>
    <property type="match status" value="2"/>
</dbReference>
<dbReference type="Gene3D" id="3.40.50.1820">
    <property type="entry name" value="alpha/beta hydrolase"/>
    <property type="match status" value="2"/>
</dbReference>
<feature type="domain" description="Fungal lipase-type" evidence="2">
    <location>
        <begin position="85"/>
        <end position="221"/>
    </location>
</feature>
<keyword evidence="1" id="KW-0732">Signal</keyword>
<evidence type="ECO:0000259" key="2">
    <source>
        <dbReference type="Pfam" id="PF01764"/>
    </source>
</evidence>
<evidence type="ECO:0000313" key="3">
    <source>
        <dbReference type="EMBL" id="CAI5438352.1"/>
    </source>
</evidence>
<name>A0A9P1MVF6_9PELO</name>